<dbReference type="Proteomes" id="UP000036681">
    <property type="component" value="Unplaced"/>
</dbReference>
<evidence type="ECO:0000256" key="5">
    <source>
        <dbReference type="SAM" id="Phobius"/>
    </source>
</evidence>
<dbReference type="PANTHER" id="PTHR10671:SF51">
    <property type="entry name" value="CLC-LIKE PROTEIN"/>
    <property type="match status" value="1"/>
</dbReference>
<feature type="transmembrane region" description="Helical" evidence="5">
    <location>
        <begin position="109"/>
        <end position="134"/>
    </location>
</feature>
<evidence type="ECO:0000313" key="7">
    <source>
        <dbReference type="WBParaSite" id="ALUE_0001699901-mRNA-1"/>
    </source>
</evidence>
<evidence type="ECO:0000256" key="4">
    <source>
        <dbReference type="ARBA" id="ARBA00023136"/>
    </source>
</evidence>
<keyword evidence="6" id="KW-1185">Reference proteome</keyword>
<dbReference type="GO" id="GO:0005886">
    <property type="term" value="C:plasma membrane"/>
    <property type="evidence" value="ECO:0007669"/>
    <property type="project" value="TreeGrafter"/>
</dbReference>
<accession>A0A0M3IFK6</accession>
<reference evidence="7" key="1">
    <citation type="submission" date="2017-02" db="UniProtKB">
        <authorList>
            <consortium name="WormBaseParasite"/>
        </authorList>
    </citation>
    <scope>IDENTIFICATION</scope>
</reference>
<organism evidence="6 7">
    <name type="scientific">Ascaris lumbricoides</name>
    <name type="common">Giant roundworm</name>
    <dbReference type="NCBI Taxonomy" id="6252"/>
    <lineage>
        <taxon>Eukaryota</taxon>
        <taxon>Metazoa</taxon>
        <taxon>Ecdysozoa</taxon>
        <taxon>Nematoda</taxon>
        <taxon>Chromadorea</taxon>
        <taxon>Rhabditida</taxon>
        <taxon>Spirurina</taxon>
        <taxon>Ascaridomorpha</taxon>
        <taxon>Ascaridoidea</taxon>
        <taxon>Ascarididae</taxon>
        <taxon>Ascaris</taxon>
    </lineage>
</organism>
<dbReference type="WBParaSite" id="ALUE_0001699901-mRNA-1">
    <property type="protein sequence ID" value="ALUE_0001699901-mRNA-1"/>
    <property type="gene ID" value="ALUE_0001699901"/>
</dbReference>
<keyword evidence="4 5" id="KW-0472">Membrane</keyword>
<dbReference type="InterPro" id="IPR050579">
    <property type="entry name" value="PMP-22/EMP/MP20-like"/>
</dbReference>
<name>A0A0M3IFK6_ASCLU</name>
<evidence type="ECO:0000256" key="1">
    <source>
        <dbReference type="ARBA" id="ARBA00004141"/>
    </source>
</evidence>
<evidence type="ECO:0000256" key="2">
    <source>
        <dbReference type="ARBA" id="ARBA00022692"/>
    </source>
</evidence>
<dbReference type="AlphaFoldDB" id="A0A0M3IFK6"/>
<feature type="transmembrane region" description="Helical" evidence="5">
    <location>
        <begin position="154"/>
        <end position="178"/>
    </location>
</feature>
<sequence>LRGDSRHDYNSLLINENGLHPCSSSILHANILHLRYATITEPLHCVYKFDYDKYSGTFDLEDDNSPVGEVNRHKFYGWHTATLILLGLALMTAFLSVCIGLCACCYDSLALIFTVITLLTTFLSTIAVGLFFFFSHRADNRFIKGIVGTYEQRVGLGFFLEMAAAIIHFVAFLVSLLFSYFSLTKKGGGSDHYSINRSSKTNITNVGRSMDFEPQMIYQQNIAPSNIRPPYYSKHQEQYEKNVAESMPELGVRQFSNEVISQRVRRKSETCV</sequence>
<keyword evidence="3 5" id="KW-1133">Transmembrane helix</keyword>
<feature type="transmembrane region" description="Helical" evidence="5">
    <location>
        <begin position="76"/>
        <end position="102"/>
    </location>
</feature>
<keyword evidence="2 5" id="KW-0812">Transmembrane</keyword>
<dbReference type="PANTHER" id="PTHR10671">
    <property type="entry name" value="EPITHELIAL MEMBRANE PROTEIN-RELATED"/>
    <property type="match status" value="1"/>
</dbReference>
<evidence type="ECO:0000256" key="3">
    <source>
        <dbReference type="ARBA" id="ARBA00022989"/>
    </source>
</evidence>
<proteinExistence type="predicted"/>
<comment type="subcellular location">
    <subcellularLocation>
        <location evidence="1">Membrane</location>
        <topology evidence="1">Multi-pass membrane protein</topology>
    </subcellularLocation>
</comment>
<dbReference type="Pfam" id="PF07062">
    <property type="entry name" value="Clc-like"/>
    <property type="match status" value="1"/>
</dbReference>
<evidence type="ECO:0000313" key="6">
    <source>
        <dbReference type="Proteomes" id="UP000036681"/>
    </source>
</evidence>
<protein>
    <submittedName>
        <fullName evidence="7">Clc-like protein</fullName>
    </submittedName>
</protein>
<dbReference type="InterPro" id="IPR010761">
    <property type="entry name" value="Clc_prot-like"/>
</dbReference>